<keyword evidence="2" id="KW-0442">Lipid degradation</keyword>
<dbReference type="Gene3D" id="3.30.870.10">
    <property type="entry name" value="Endonuclease Chain A"/>
    <property type="match status" value="1"/>
</dbReference>
<keyword evidence="8" id="KW-1185">Reference proteome</keyword>
<protein>
    <recommendedName>
        <fullName evidence="5">Mitochondrial cardiolipin hydrolase</fullName>
    </recommendedName>
</protein>
<dbReference type="AlphaFoldDB" id="A0AAD1XA35"/>
<dbReference type="EMBL" id="CAMPGE010009849">
    <property type="protein sequence ID" value="CAI2368709.1"/>
    <property type="molecule type" value="Genomic_DNA"/>
</dbReference>
<proteinExistence type="inferred from homology"/>
<comment type="similarity">
    <text evidence="4">Belongs to the phospholipase D family. MitoPLD/Zucchini subfamily.</text>
</comment>
<dbReference type="Proteomes" id="UP001295684">
    <property type="component" value="Unassembled WGS sequence"/>
</dbReference>
<evidence type="ECO:0000256" key="3">
    <source>
        <dbReference type="ARBA" id="ARBA00023098"/>
    </source>
</evidence>
<evidence type="ECO:0000256" key="5">
    <source>
        <dbReference type="ARBA" id="ARBA00040549"/>
    </source>
</evidence>
<dbReference type="Pfam" id="PF13091">
    <property type="entry name" value="PLDc_2"/>
    <property type="match status" value="1"/>
</dbReference>
<gene>
    <name evidence="7" type="ORF">ECRASSUSDP1_LOCUS10005</name>
</gene>
<evidence type="ECO:0000256" key="2">
    <source>
        <dbReference type="ARBA" id="ARBA00022963"/>
    </source>
</evidence>
<dbReference type="PANTHER" id="PTHR43856">
    <property type="entry name" value="CARDIOLIPIN HYDROLASE"/>
    <property type="match status" value="1"/>
</dbReference>
<keyword evidence="3" id="KW-0443">Lipid metabolism</keyword>
<evidence type="ECO:0000259" key="6">
    <source>
        <dbReference type="PROSITE" id="PS50035"/>
    </source>
</evidence>
<reference evidence="7" key="1">
    <citation type="submission" date="2023-07" db="EMBL/GenBank/DDBJ databases">
        <authorList>
            <consortium name="AG Swart"/>
            <person name="Singh M."/>
            <person name="Singh A."/>
            <person name="Seah K."/>
            <person name="Emmerich C."/>
        </authorList>
    </citation>
    <scope>NUCLEOTIDE SEQUENCE</scope>
    <source>
        <strain evidence="7">DP1</strain>
    </source>
</reference>
<dbReference type="PANTHER" id="PTHR43856:SF1">
    <property type="entry name" value="MITOCHONDRIAL CARDIOLIPIN HYDROLASE"/>
    <property type="match status" value="1"/>
</dbReference>
<dbReference type="InterPro" id="IPR025202">
    <property type="entry name" value="PLD-like_dom"/>
</dbReference>
<evidence type="ECO:0000256" key="1">
    <source>
        <dbReference type="ARBA" id="ARBA00022801"/>
    </source>
</evidence>
<keyword evidence="1" id="KW-0378">Hydrolase</keyword>
<organism evidence="7 8">
    <name type="scientific">Euplotes crassus</name>
    <dbReference type="NCBI Taxonomy" id="5936"/>
    <lineage>
        <taxon>Eukaryota</taxon>
        <taxon>Sar</taxon>
        <taxon>Alveolata</taxon>
        <taxon>Ciliophora</taxon>
        <taxon>Intramacronucleata</taxon>
        <taxon>Spirotrichea</taxon>
        <taxon>Hypotrichia</taxon>
        <taxon>Euplotida</taxon>
        <taxon>Euplotidae</taxon>
        <taxon>Moneuplotes</taxon>
    </lineage>
</organism>
<dbReference type="GO" id="GO:0016891">
    <property type="term" value="F:RNA endonuclease activity producing 5'-phosphomonoesters, hydrolytic mechanism"/>
    <property type="evidence" value="ECO:0007669"/>
    <property type="project" value="TreeGrafter"/>
</dbReference>
<name>A0AAD1XA35_EUPCR</name>
<dbReference type="PROSITE" id="PS50035">
    <property type="entry name" value="PLD"/>
    <property type="match status" value="1"/>
</dbReference>
<evidence type="ECO:0000256" key="4">
    <source>
        <dbReference type="ARBA" id="ARBA00038012"/>
    </source>
</evidence>
<evidence type="ECO:0000313" key="8">
    <source>
        <dbReference type="Proteomes" id="UP001295684"/>
    </source>
</evidence>
<accession>A0AAD1XA35</accession>
<dbReference type="InterPro" id="IPR051406">
    <property type="entry name" value="PLD_domain"/>
</dbReference>
<dbReference type="GO" id="GO:0005739">
    <property type="term" value="C:mitochondrion"/>
    <property type="evidence" value="ECO:0007669"/>
    <property type="project" value="TreeGrafter"/>
</dbReference>
<feature type="domain" description="PLD phosphodiesterase" evidence="6">
    <location>
        <begin position="336"/>
        <end position="363"/>
    </location>
</feature>
<dbReference type="GO" id="GO:0016042">
    <property type="term" value="P:lipid catabolic process"/>
    <property type="evidence" value="ECO:0007669"/>
    <property type="project" value="UniProtKB-KW"/>
</dbReference>
<dbReference type="InterPro" id="IPR001736">
    <property type="entry name" value="PLipase_D/transphosphatidylase"/>
</dbReference>
<dbReference type="SUPFAM" id="SSF56024">
    <property type="entry name" value="Phospholipase D/nuclease"/>
    <property type="match status" value="1"/>
</dbReference>
<sequence>MDDTYIPEEPLCTSLNSLILNQGEGSQGLNGAIPFHCAKENMGNEQEIGILQMSELENEMENHINAKNLPLDFVHGDVEMGNSELDQLEYESQSNVQAASNNDLQVDYQGRFNYQAQCSNQALLNQQSDPKCEDQSSYAYDIHDTSQLHADRGKNIEFKFHSSQVATKQMQNGEKQFNCEKIDDGSDFPLDASIYSIEDTNDSVELIEDMNQIDLISNTIPEDPILVQEPPKNYISYDESEIEPDIVFSGLDLNNSQYIKETLEKCLLSAKNTVKICNYSIGQGVISPSLLSNVIYNIGDSKKLQVITDKCQWSNLEKYSEQFRTEGIEIKVNKHSNVLMHCKFMIIDSKTLIHGSMNLGNQSMRNYEHFIITKDKSHISKFKQRFNNMWGKKRHFVELPHNSQA</sequence>
<evidence type="ECO:0000313" key="7">
    <source>
        <dbReference type="EMBL" id="CAI2368709.1"/>
    </source>
</evidence>
<dbReference type="SMART" id="SM00155">
    <property type="entry name" value="PLDc"/>
    <property type="match status" value="1"/>
</dbReference>
<comment type="caution">
    <text evidence="7">The sequence shown here is derived from an EMBL/GenBank/DDBJ whole genome shotgun (WGS) entry which is preliminary data.</text>
</comment>